<dbReference type="InterPro" id="IPR009947">
    <property type="entry name" value="NDUA7"/>
</dbReference>
<keyword evidence="9" id="KW-0249">Electron transport</keyword>
<dbReference type="PANTHER" id="PTHR12485:SF1">
    <property type="entry name" value="NADH DEHYDROGENASE [UBIQUINONE] 1 ALPHA SUBCOMPLEX SUBUNIT 7"/>
    <property type="match status" value="1"/>
</dbReference>
<reference evidence="15 16" key="1">
    <citation type="journal article" date="2024" name="BMC Genomics">
        <title>De novo assembly and annotation of Popillia japonica's genome with initial clues to its potential as an invasive pest.</title>
        <authorList>
            <person name="Cucini C."/>
            <person name="Boschi S."/>
            <person name="Funari R."/>
            <person name="Cardaioli E."/>
            <person name="Iannotti N."/>
            <person name="Marturano G."/>
            <person name="Paoli F."/>
            <person name="Bruttini M."/>
            <person name="Carapelli A."/>
            <person name="Frati F."/>
            <person name="Nardi F."/>
        </authorList>
    </citation>
    <scope>NUCLEOTIDE SEQUENCE [LARGE SCALE GENOMIC DNA]</scope>
    <source>
        <strain evidence="15">DMR45628</strain>
    </source>
</reference>
<evidence type="ECO:0000256" key="1">
    <source>
        <dbReference type="ARBA" id="ARBA00003195"/>
    </source>
</evidence>
<evidence type="ECO:0000256" key="3">
    <source>
        <dbReference type="ARBA" id="ARBA00005482"/>
    </source>
</evidence>
<protein>
    <recommendedName>
        <fullName evidence="5">NADH dehydrogenase [ubiquinone] 1 alpha subcomplex subunit 7</fullName>
    </recommendedName>
    <alternativeName>
        <fullName evidence="14">Complex I-B14.5a</fullName>
    </alternativeName>
    <alternativeName>
        <fullName evidence="13">NADH-ubiquinone oxidoreductase subunit B14.5a</fullName>
    </alternativeName>
</protein>
<comment type="similarity">
    <text evidence="3">Belongs to the complex I NDUFA7 subunit family.</text>
</comment>
<evidence type="ECO:0000256" key="5">
    <source>
        <dbReference type="ARBA" id="ARBA00016383"/>
    </source>
</evidence>
<comment type="function">
    <text evidence="1">Accessory subunit of the mitochondrial membrane respiratory chain NADH dehydrogenase (Complex I), that is believed not to be involved in catalysis. Complex I functions in the transfer of electrons from NADH to the respiratory chain. The immediate electron acceptor for the enzyme is believed to be ubiquinone.</text>
</comment>
<keyword evidence="11" id="KW-0496">Mitochondrion</keyword>
<proteinExistence type="inferred from homology"/>
<comment type="subcellular location">
    <subcellularLocation>
        <location evidence="2">Mitochondrion inner membrane</location>
        <topology evidence="2">Peripheral membrane protein</topology>
        <orientation evidence="2">Matrix side</orientation>
    </subcellularLocation>
</comment>
<evidence type="ECO:0000256" key="7">
    <source>
        <dbReference type="ARBA" id="ARBA00022660"/>
    </source>
</evidence>
<keyword evidence="8" id="KW-0999">Mitochondrion inner membrane</keyword>
<dbReference type="Proteomes" id="UP001458880">
    <property type="component" value="Unassembled WGS sequence"/>
</dbReference>
<evidence type="ECO:0000256" key="9">
    <source>
        <dbReference type="ARBA" id="ARBA00022982"/>
    </source>
</evidence>
<evidence type="ECO:0000313" key="15">
    <source>
        <dbReference type="EMBL" id="KAK9753398.1"/>
    </source>
</evidence>
<accession>A0AAW1N4K6</accession>
<keyword evidence="12" id="KW-0472">Membrane</keyword>
<evidence type="ECO:0000256" key="4">
    <source>
        <dbReference type="ARBA" id="ARBA00011533"/>
    </source>
</evidence>
<dbReference type="PANTHER" id="PTHR12485">
    <property type="entry name" value="NADH-UBIQUINONE OXIDOREDUCTASE SUBUNIT B"/>
    <property type="match status" value="1"/>
</dbReference>
<dbReference type="Pfam" id="PF07347">
    <property type="entry name" value="CI-B14_5a"/>
    <property type="match status" value="1"/>
</dbReference>
<keyword evidence="6" id="KW-0813">Transport</keyword>
<gene>
    <name evidence="15" type="ORF">QE152_g3471</name>
</gene>
<evidence type="ECO:0000313" key="16">
    <source>
        <dbReference type="Proteomes" id="UP001458880"/>
    </source>
</evidence>
<organism evidence="15 16">
    <name type="scientific">Popillia japonica</name>
    <name type="common">Japanese beetle</name>
    <dbReference type="NCBI Taxonomy" id="7064"/>
    <lineage>
        <taxon>Eukaryota</taxon>
        <taxon>Metazoa</taxon>
        <taxon>Ecdysozoa</taxon>
        <taxon>Arthropoda</taxon>
        <taxon>Hexapoda</taxon>
        <taxon>Insecta</taxon>
        <taxon>Pterygota</taxon>
        <taxon>Neoptera</taxon>
        <taxon>Endopterygota</taxon>
        <taxon>Coleoptera</taxon>
        <taxon>Polyphaga</taxon>
        <taxon>Scarabaeiformia</taxon>
        <taxon>Scarabaeidae</taxon>
        <taxon>Rutelinae</taxon>
        <taxon>Popillia</taxon>
    </lineage>
</organism>
<name>A0AAW1N4K6_POPJA</name>
<evidence type="ECO:0000256" key="6">
    <source>
        <dbReference type="ARBA" id="ARBA00022448"/>
    </source>
</evidence>
<keyword evidence="7" id="KW-0679">Respiratory chain</keyword>
<evidence type="ECO:0000256" key="2">
    <source>
        <dbReference type="ARBA" id="ARBA00004443"/>
    </source>
</evidence>
<evidence type="ECO:0000256" key="12">
    <source>
        <dbReference type="ARBA" id="ARBA00023136"/>
    </source>
</evidence>
<evidence type="ECO:0000256" key="8">
    <source>
        <dbReference type="ARBA" id="ARBA00022792"/>
    </source>
</evidence>
<evidence type="ECO:0000256" key="13">
    <source>
        <dbReference type="ARBA" id="ARBA00030360"/>
    </source>
</evidence>
<keyword evidence="10" id="KW-0007">Acetylation</keyword>
<dbReference type="GO" id="GO:0005743">
    <property type="term" value="C:mitochondrial inner membrane"/>
    <property type="evidence" value="ECO:0007669"/>
    <property type="project" value="UniProtKB-SubCell"/>
</dbReference>
<comment type="subunit">
    <text evidence="4">Complex I is composed of 45 different subunits.</text>
</comment>
<evidence type="ECO:0000256" key="11">
    <source>
        <dbReference type="ARBA" id="ARBA00023128"/>
    </source>
</evidence>
<comment type="caution">
    <text evidence="15">The sequence shown here is derived from an EMBL/GenBank/DDBJ whole genome shotgun (WGS) entry which is preliminary data.</text>
</comment>
<evidence type="ECO:0000256" key="10">
    <source>
        <dbReference type="ARBA" id="ARBA00022990"/>
    </source>
</evidence>
<evidence type="ECO:0000256" key="14">
    <source>
        <dbReference type="ARBA" id="ARBA00033401"/>
    </source>
</evidence>
<keyword evidence="16" id="KW-1185">Reference proteome</keyword>
<dbReference type="GO" id="GO:0006120">
    <property type="term" value="P:mitochondrial electron transport, NADH to ubiquinone"/>
    <property type="evidence" value="ECO:0007669"/>
    <property type="project" value="TreeGrafter"/>
</dbReference>
<dbReference type="AlphaFoldDB" id="A0AAW1N4K6"/>
<dbReference type="EMBL" id="JASPKY010000014">
    <property type="protein sequence ID" value="KAK9753398.1"/>
    <property type="molecule type" value="Genomic_DNA"/>
</dbReference>
<sequence>MGKGDFRDICPLLQRFRNFLLGRQHTKALRFSPEVATRSPPLPNLPDGPSHRLFNNYYYSRDGRREVAPPAVINTQNRIGSCESEGAVISKKGVTPGPVYSWD</sequence>